<evidence type="ECO:0000313" key="3">
    <source>
        <dbReference type="EMBL" id="QPF89304.1"/>
    </source>
</evidence>
<dbReference type="GO" id="GO:0003824">
    <property type="term" value="F:catalytic activity"/>
    <property type="evidence" value="ECO:0007669"/>
    <property type="project" value="InterPro"/>
</dbReference>
<proteinExistence type="inferred from homology"/>
<dbReference type="Proteomes" id="UP000594621">
    <property type="component" value="Chromosome"/>
</dbReference>
<sequence>MVDTGPLWTLSAHELALAYAAGTSPREVIEATLSHIDEVNPRLNAVITLDAPGALAAADASGRRWRDGKPASPLDGVPITVKDNILVAGLRATWGSKLYRDFVPDEDELPVRRMREAGAVILGKTNVPEFTVHGYTDNMLFGTTGNPWNPALTPGGSSGGAVAAVASGMCTLALGTDGGGSIRRPAAHTGLVGFKPSRDTVPRGKGFPAILGGFEVIGPIARCVGDIIRSMDVIGGPEWRATLEESALPRPRIAYAPTFGDAPVEPVIRDAIERAVAQARALGLDIETLSSFTLADPLAEIWPVISQTGVAWLLDQHHDWKDKVAPAIAEMAAAGSKHSARDYLDALDRVAGLQRSFDAFFTQYDFLLTPAAAAMPWPAGEPHPTAIDGCTVGPRGHAVFTPIANALGLPAMSLPCIVDDGALPVGLQLIAARDRDRRLLNFASAQEGRLFAHRWPEALG</sequence>
<reference evidence="3 4" key="1">
    <citation type="submission" date="2020-09" db="EMBL/GenBank/DDBJ databases">
        <title>Complete genomes of bradyrhizobia occurring on native shrubby legumes in Australia.</title>
        <authorList>
            <person name="Lafay B."/>
        </authorList>
    </citation>
    <scope>NUCLEOTIDE SEQUENCE [LARGE SCALE GENOMIC DNA]</scope>
    <source>
        <strain evidence="3 4">BDV5040</strain>
    </source>
</reference>
<evidence type="ECO:0000313" key="4">
    <source>
        <dbReference type="Proteomes" id="UP000594621"/>
    </source>
</evidence>
<organism evidence="3 4">
    <name type="scientific">Bradyrhizobium commune</name>
    <dbReference type="NCBI Taxonomy" id="83627"/>
    <lineage>
        <taxon>Bacteria</taxon>
        <taxon>Pseudomonadati</taxon>
        <taxon>Pseudomonadota</taxon>
        <taxon>Alphaproteobacteria</taxon>
        <taxon>Hyphomicrobiales</taxon>
        <taxon>Nitrobacteraceae</taxon>
        <taxon>Bradyrhizobium</taxon>
    </lineage>
</organism>
<gene>
    <name evidence="3" type="ORF">IC761_22615</name>
</gene>
<dbReference type="AlphaFoldDB" id="A0A7S9D187"/>
<name>A0A7S9D187_9BRAD</name>
<dbReference type="EMBL" id="CP061379">
    <property type="protein sequence ID" value="QPF89304.1"/>
    <property type="molecule type" value="Genomic_DNA"/>
</dbReference>
<dbReference type="PANTHER" id="PTHR11895:SF7">
    <property type="entry name" value="GLUTAMYL-TRNA(GLN) AMIDOTRANSFERASE SUBUNIT A, MITOCHONDRIAL"/>
    <property type="match status" value="1"/>
</dbReference>
<dbReference type="KEGG" id="bcou:IC761_22615"/>
<comment type="similarity">
    <text evidence="1">Belongs to the amidase family.</text>
</comment>
<keyword evidence="4" id="KW-1185">Reference proteome</keyword>
<dbReference type="Pfam" id="PF01425">
    <property type="entry name" value="Amidase"/>
    <property type="match status" value="1"/>
</dbReference>
<evidence type="ECO:0000259" key="2">
    <source>
        <dbReference type="Pfam" id="PF01425"/>
    </source>
</evidence>
<dbReference type="InterPro" id="IPR000120">
    <property type="entry name" value="Amidase"/>
</dbReference>
<feature type="domain" description="Amidase" evidence="2">
    <location>
        <begin position="27"/>
        <end position="440"/>
    </location>
</feature>
<dbReference type="RefSeq" id="WP_195798843.1">
    <property type="nucleotide sequence ID" value="NZ_CP061379.1"/>
</dbReference>
<evidence type="ECO:0000256" key="1">
    <source>
        <dbReference type="ARBA" id="ARBA00009199"/>
    </source>
</evidence>
<accession>A0A7S9D187</accession>
<dbReference type="PANTHER" id="PTHR11895">
    <property type="entry name" value="TRANSAMIDASE"/>
    <property type="match status" value="1"/>
</dbReference>
<dbReference type="Gene3D" id="3.90.1300.10">
    <property type="entry name" value="Amidase signature (AS) domain"/>
    <property type="match status" value="1"/>
</dbReference>
<dbReference type="InterPro" id="IPR036928">
    <property type="entry name" value="AS_sf"/>
</dbReference>
<protein>
    <submittedName>
        <fullName evidence="3">Amidase</fullName>
    </submittedName>
</protein>
<dbReference type="SUPFAM" id="SSF75304">
    <property type="entry name" value="Amidase signature (AS) enzymes"/>
    <property type="match status" value="1"/>
</dbReference>
<dbReference type="InterPro" id="IPR023631">
    <property type="entry name" value="Amidase_dom"/>
</dbReference>